<evidence type="ECO:0000313" key="2">
    <source>
        <dbReference type="EMBL" id="JAA94341.1"/>
    </source>
</evidence>
<dbReference type="EMBL" id="GALA01000511">
    <property type="protein sequence ID" value="JAA94341.1"/>
    <property type="molecule type" value="mRNA"/>
</dbReference>
<name>T1DJ50_9DIPT</name>
<reference evidence="2" key="1">
    <citation type="journal article" date="2013" name="BMC Genomics">
        <title>A deep insight into the sialotranscriptome of the mosquito, Psorophora albipes.</title>
        <authorList>
            <person name="Chagas A.C."/>
            <person name="Calvo E."/>
            <person name="Rios-Velasquez C.M."/>
            <person name="Pessoa F.A."/>
            <person name="Medeiros J.F."/>
            <person name="Ribeiro J.M."/>
        </authorList>
    </citation>
    <scope>NUCLEOTIDE SEQUENCE</scope>
</reference>
<keyword evidence="1" id="KW-0732">Signal</keyword>
<accession>T1DJ50</accession>
<organism evidence="2">
    <name type="scientific">Psorophora albipes</name>
    <dbReference type="NCBI Taxonomy" id="869069"/>
    <lineage>
        <taxon>Eukaryota</taxon>
        <taxon>Metazoa</taxon>
        <taxon>Ecdysozoa</taxon>
        <taxon>Arthropoda</taxon>
        <taxon>Hexapoda</taxon>
        <taxon>Insecta</taxon>
        <taxon>Pterygota</taxon>
        <taxon>Neoptera</taxon>
        <taxon>Endopterygota</taxon>
        <taxon>Diptera</taxon>
        <taxon>Nematocera</taxon>
        <taxon>Culicoidea</taxon>
        <taxon>Culicidae</taxon>
        <taxon>Culicinae</taxon>
        <taxon>Aedini</taxon>
        <taxon>Psorophora</taxon>
    </lineage>
</organism>
<proteinExistence type="evidence at transcript level"/>
<protein>
    <submittedName>
        <fullName evidence="2">Putative secreted protein</fullName>
    </submittedName>
</protein>
<dbReference type="AlphaFoldDB" id="T1DJ50"/>
<feature type="chain" id="PRO_5004574424" evidence="1">
    <location>
        <begin position="22"/>
        <end position="108"/>
    </location>
</feature>
<evidence type="ECO:0000256" key="1">
    <source>
        <dbReference type="SAM" id="SignalP"/>
    </source>
</evidence>
<feature type="signal peptide" evidence="1">
    <location>
        <begin position="1"/>
        <end position="21"/>
    </location>
</feature>
<sequence>MTVDLLGLAVLLQQATQHTHAVHPQQLLGHTGVGRTLPLAVAAVTSLAAGQCVLADAETRVHHDGLLDDQTVLDQLADALAGVGVSNLVDFIRIQPDLLLAASHNRGC</sequence>